<dbReference type="EMBL" id="RKLT01000024">
    <property type="protein sequence ID" value="MBX0297660.1"/>
    <property type="molecule type" value="Genomic_DNA"/>
</dbReference>
<evidence type="ECO:0000313" key="7">
    <source>
        <dbReference type="EMBL" id="MBX0297660.1"/>
    </source>
</evidence>
<feature type="domain" description="Helicase C-terminal" evidence="6">
    <location>
        <begin position="367"/>
        <end position="546"/>
    </location>
</feature>
<dbReference type="InterPro" id="IPR011545">
    <property type="entry name" value="DEAD/DEAH_box_helicase_dom"/>
</dbReference>
<evidence type="ECO:0000256" key="4">
    <source>
        <dbReference type="ARBA" id="ARBA00022840"/>
    </source>
</evidence>
<comment type="caution">
    <text evidence="7">The sequence shown here is derived from an EMBL/GenBank/DDBJ whole genome shotgun (WGS) entry which is preliminary data.</text>
</comment>
<dbReference type="AlphaFoldDB" id="A0AAW4PI08"/>
<dbReference type="GO" id="GO:0003676">
    <property type="term" value="F:nucleic acid binding"/>
    <property type="evidence" value="ECO:0007669"/>
    <property type="project" value="InterPro"/>
</dbReference>
<dbReference type="PROSITE" id="PS51192">
    <property type="entry name" value="HELICASE_ATP_BIND_1"/>
    <property type="match status" value="1"/>
</dbReference>
<evidence type="ECO:0000256" key="2">
    <source>
        <dbReference type="ARBA" id="ARBA00022801"/>
    </source>
</evidence>
<dbReference type="PANTHER" id="PTHR47961">
    <property type="entry name" value="DNA POLYMERASE THETA, PUTATIVE (AFU_ORTHOLOGUE AFUA_1G05260)-RELATED"/>
    <property type="match status" value="1"/>
</dbReference>
<dbReference type="SUPFAM" id="SSF52540">
    <property type="entry name" value="P-loop containing nucleoside triphosphate hydrolases"/>
    <property type="match status" value="1"/>
</dbReference>
<keyword evidence="8" id="KW-1185">Reference proteome</keyword>
<gene>
    <name evidence="7" type="ORF">EGH23_22560</name>
</gene>
<proteinExistence type="predicted"/>
<dbReference type="GO" id="GO:0005524">
    <property type="term" value="F:ATP binding"/>
    <property type="evidence" value="ECO:0007669"/>
    <property type="project" value="UniProtKB-KW"/>
</dbReference>
<keyword evidence="1" id="KW-0547">Nucleotide-binding</keyword>
<dbReference type="InterPro" id="IPR027417">
    <property type="entry name" value="P-loop_NTPase"/>
</dbReference>
<sequence length="837" mass="95463">MSTYDVAANSEFLNQTLDELTEEVFRKDIGEQYTAPLSEQDRQRAAWMGSILANSSNDDHRKRALATAVLLYTTCDKDSKRIYQQYLYTILSRLGSLPSAHALNDSTAELVESISDPSQSLLAAELDAIEEYHRLDSETVLTRFQQRVWDHLDEKYVVFSGPTSSGKSFLMQQYIRHSIASSEEYQAVYLVPSRALISEVASEFRTELGELIDIRTSAHLDEVEDSFLLVITPERCLQLFDYEEEENIDLDLVFLDELQQLEDGGRGPLFENVLENLESVWPNTQIIAAGPYIDNPADALEGVVHGEADDIKTVFNPVFQLEARFTFRKRSDTIDVELKSPSGNTLELDLNRPTGLSYSTLNNKKQTVRRFVEEFGMGDQSLAYGKTRRATENMALGVAASRSQTEPPETEGLIEYLERTVHEDYALIEAIQSGVAFHHGSVPQVARDEIETLYRDEKLDLIACTSTLLQGVNLPAQRMYLVDPGKGREKTLSDFEMQNLIGRVGRVGNQLYGTIYYIDRENDEWADQRLNTSVNKEVTAATTNTIENRTDDLLELVATGDTNEITDDGLRYTIVLLRNRYLKQPESIKEYLTGKGLAESKAAAVLEELESNLPEIRIPVEILRKNPTVDPVLQNRLYENVNSAVEPWEVVTTDLKQSFFSVTQHLNTIFHFVADPEYGIEPARSESMYSHNLNHLKYTAYHWLNGRSYNELIDLRQDALGNQNIDSVIKELMRIINDDVRYMLVKYYQILCDIFDGIEDYDNQFMLNFDKRLERGSYESERLQLMDMGIDRSIALDLETPNVDNDEEYKTKLAAQVNSLSPIYRRHLIRNGVLDTE</sequence>
<keyword evidence="4" id="KW-0067">ATP-binding</keyword>
<name>A0AAW4PI08_9EURY</name>
<evidence type="ECO:0000313" key="8">
    <source>
        <dbReference type="Proteomes" id="UP001430455"/>
    </source>
</evidence>
<evidence type="ECO:0000256" key="3">
    <source>
        <dbReference type="ARBA" id="ARBA00022806"/>
    </source>
</evidence>
<dbReference type="SMART" id="SM00487">
    <property type="entry name" value="DEXDc"/>
    <property type="match status" value="1"/>
</dbReference>
<dbReference type="Pfam" id="PF00271">
    <property type="entry name" value="Helicase_C"/>
    <property type="match status" value="1"/>
</dbReference>
<keyword evidence="2" id="KW-0378">Hydrolase</keyword>
<keyword evidence="3 7" id="KW-0347">Helicase</keyword>
<dbReference type="GO" id="GO:0016787">
    <property type="term" value="F:hydrolase activity"/>
    <property type="evidence" value="ECO:0007669"/>
    <property type="project" value="UniProtKB-KW"/>
</dbReference>
<evidence type="ECO:0000259" key="6">
    <source>
        <dbReference type="PROSITE" id="PS51194"/>
    </source>
</evidence>
<dbReference type="PANTHER" id="PTHR47961:SF6">
    <property type="entry name" value="DNA-DIRECTED DNA POLYMERASE"/>
    <property type="match status" value="1"/>
</dbReference>
<dbReference type="RefSeq" id="WP_220582246.1">
    <property type="nucleotide sequence ID" value="NZ_RKLT01000024.1"/>
</dbReference>
<dbReference type="Proteomes" id="UP001430455">
    <property type="component" value="Unassembled WGS sequence"/>
</dbReference>
<dbReference type="InterPro" id="IPR001650">
    <property type="entry name" value="Helicase_C-like"/>
</dbReference>
<feature type="domain" description="Helicase ATP-binding" evidence="5">
    <location>
        <begin position="148"/>
        <end position="288"/>
    </location>
</feature>
<dbReference type="GO" id="GO:0004386">
    <property type="term" value="F:helicase activity"/>
    <property type="evidence" value="ECO:0007669"/>
    <property type="project" value="UniProtKB-KW"/>
</dbReference>
<dbReference type="InterPro" id="IPR050474">
    <property type="entry name" value="Hel308_SKI2-like"/>
</dbReference>
<reference evidence="7 8" key="1">
    <citation type="submission" date="2021-06" db="EMBL/GenBank/DDBJ databases">
        <title>Halomicroarcula sp. a new haloarchaeum isolated from saline soil.</title>
        <authorList>
            <person name="Duran-Viseras A."/>
            <person name="Sanchez-Porro C."/>
            <person name="Ventosa A."/>
        </authorList>
    </citation>
    <scope>NUCLEOTIDE SEQUENCE [LARGE SCALE GENOMIC DNA]</scope>
    <source>
        <strain evidence="7 8">F27</strain>
    </source>
</reference>
<dbReference type="Gene3D" id="3.40.50.300">
    <property type="entry name" value="P-loop containing nucleotide triphosphate hydrolases"/>
    <property type="match status" value="2"/>
</dbReference>
<organism evidence="7 8">
    <name type="scientific">Haloarcula nitratireducens</name>
    <dbReference type="NCBI Taxonomy" id="2487749"/>
    <lineage>
        <taxon>Archaea</taxon>
        <taxon>Methanobacteriati</taxon>
        <taxon>Methanobacteriota</taxon>
        <taxon>Stenosarchaea group</taxon>
        <taxon>Halobacteria</taxon>
        <taxon>Halobacteriales</taxon>
        <taxon>Haloarculaceae</taxon>
        <taxon>Haloarcula</taxon>
    </lineage>
</organism>
<accession>A0AAW4PI08</accession>
<dbReference type="Pfam" id="PF00270">
    <property type="entry name" value="DEAD"/>
    <property type="match status" value="1"/>
</dbReference>
<dbReference type="GO" id="GO:0140097">
    <property type="term" value="F:catalytic activity, acting on DNA"/>
    <property type="evidence" value="ECO:0007669"/>
    <property type="project" value="UniProtKB-ARBA"/>
</dbReference>
<dbReference type="InterPro" id="IPR014001">
    <property type="entry name" value="Helicase_ATP-bd"/>
</dbReference>
<evidence type="ECO:0000259" key="5">
    <source>
        <dbReference type="PROSITE" id="PS51192"/>
    </source>
</evidence>
<dbReference type="SMART" id="SM00490">
    <property type="entry name" value="HELICc"/>
    <property type="match status" value="1"/>
</dbReference>
<protein>
    <submittedName>
        <fullName evidence="7">DEAD/DEAH box helicase</fullName>
    </submittedName>
</protein>
<dbReference type="PROSITE" id="PS51194">
    <property type="entry name" value="HELICASE_CTER"/>
    <property type="match status" value="1"/>
</dbReference>
<evidence type="ECO:0000256" key="1">
    <source>
        <dbReference type="ARBA" id="ARBA00022741"/>
    </source>
</evidence>